<dbReference type="EMBL" id="QPMH01000004">
    <property type="protein sequence ID" value="RDD62629.1"/>
    <property type="molecule type" value="Genomic_DNA"/>
</dbReference>
<dbReference type="Pfam" id="PF13481">
    <property type="entry name" value="AAA_25"/>
    <property type="match status" value="1"/>
</dbReference>
<dbReference type="InterPro" id="IPR027417">
    <property type="entry name" value="P-loop_NTPase"/>
</dbReference>
<gene>
    <name evidence="1" type="ORF">DRB17_05565</name>
</gene>
<name>A0A369TBE3_9PROT</name>
<organism evidence="1 2">
    <name type="scientific">Ferruginivarius sediminum</name>
    <dbReference type="NCBI Taxonomy" id="2661937"/>
    <lineage>
        <taxon>Bacteria</taxon>
        <taxon>Pseudomonadati</taxon>
        <taxon>Pseudomonadota</taxon>
        <taxon>Alphaproteobacteria</taxon>
        <taxon>Rhodospirillales</taxon>
        <taxon>Rhodospirillaceae</taxon>
        <taxon>Ferruginivarius</taxon>
    </lineage>
</organism>
<evidence type="ECO:0000313" key="2">
    <source>
        <dbReference type="Proteomes" id="UP000253941"/>
    </source>
</evidence>
<keyword evidence="2" id="KW-1185">Reference proteome</keyword>
<reference evidence="1 2" key="1">
    <citation type="submission" date="2018-07" db="EMBL/GenBank/DDBJ databases">
        <title>Venubactetium sediminum gen. nov., sp. nov., isolated from a marine solar saltern.</title>
        <authorList>
            <person name="Wang S."/>
        </authorList>
    </citation>
    <scope>NUCLEOTIDE SEQUENCE [LARGE SCALE GENOMIC DNA]</scope>
    <source>
        <strain evidence="1 2">WD2A32</strain>
    </source>
</reference>
<protein>
    <submittedName>
        <fullName evidence="1">AAA family ATPase</fullName>
    </submittedName>
</protein>
<dbReference type="SUPFAM" id="SSF52540">
    <property type="entry name" value="P-loop containing nucleoside triphosphate hydrolases"/>
    <property type="match status" value="1"/>
</dbReference>
<proteinExistence type="predicted"/>
<accession>A0A369TBE3</accession>
<dbReference type="AlphaFoldDB" id="A0A369TBE3"/>
<dbReference type="RefSeq" id="WP_114581204.1">
    <property type="nucleotide sequence ID" value="NZ_QPMH01000004.1"/>
</dbReference>
<dbReference type="Gene3D" id="3.40.50.300">
    <property type="entry name" value="P-loop containing nucleotide triphosphate hydrolases"/>
    <property type="match status" value="1"/>
</dbReference>
<dbReference type="Proteomes" id="UP000253941">
    <property type="component" value="Unassembled WGS sequence"/>
</dbReference>
<sequence>MTGKVETFEPKCRFPLTAFDDIRLTSERDYLLKGLWPREGLAVAWGAPKCGKSFWATDAAMHVALGWEYRSRRVQQAPVVYVAGEGQHGFKKRIEAFRQQNMQLDYDPPPFFLLGEPVDLIGDHQTLIADIRAQVGDRLPGLVVLDTLNRTLRGSENDPEDMGRYVAAADAIRSAFACCVVVIHHCGTDGNRPRGHTSLTGAADAQFSVTKSPAGTVTVTSEFVKDGPEGETLSFTLRQVEVGIDDDGDDITSCVVEPTEPETIEPAIKRPTGNTGTMLTILEEAGPAGLTVEEWNEQARQAGIGAARQRLYEIRVTLKRKKLVYESQDGRWHVMSR</sequence>
<comment type="caution">
    <text evidence="1">The sequence shown here is derived from an EMBL/GenBank/DDBJ whole genome shotgun (WGS) entry which is preliminary data.</text>
</comment>
<evidence type="ECO:0000313" key="1">
    <source>
        <dbReference type="EMBL" id="RDD62629.1"/>
    </source>
</evidence>